<accession>A0A1R4B6Y3</accession>
<evidence type="ECO:0000313" key="2">
    <source>
        <dbReference type="EMBL" id="SJL84674.1"/>
    </source>
</evidence>
<evidence type="ECO:0000256" key="1">
    <source>
        <dbReference type="SAM" id="SignalP"/>
    </source>
</evidence>
<reference evidence="2 3" key="1">
    <citation type="submission" date="2017-02" db="EMBL/GenBank/DDBJ databases">
        <authorList>
            <person name="Peterson S.W."/>
        </authorList>
    </citation>
    <scope>NUCLEOTIDE SEQUENCE [LARGE SCALE GENOMIC DNA]</scope>
    <source>
        <strain evidence="2 3">CECT 9027</strain>
    </source>
</reference>
<dbReference type="STRING" id="1918946.VPAL9027_02670"/>
<dbReference type="Pfam" id="PF13729">
    <property type="entry name" value="TraF_2"/>
    <property type="match status" value="1"/>
</dbReference>
<dbReference type="RefSeq" id="WP_077315020.1">
    <property type="nucleotide sequence ID" value="NZ_AP024888.1"/>
</dbReference>
<dbReference type="OrthoDB" id="6077588at2"/>
<dbReference type="InterPro" id="IPR032811">
    <property type="entry name" value="Put_conjugal_transfer"/>
</dbReference>
<dbReference type="AlphaFoldDB" id="A0A1R4B6Y3"/>
<sequence>MGKKHLLGLMVAGSLVSAPVFASSGVVDARGMAMGGTGVSSADYLLAPFYNPALVAVYRDNDDIGLLLPGIGISARDKDDTLSEVDDLQDTIDDFKSGGTTAELANAGELNDYLNRLSDNQATNVSASAGAAIAIPMNALSFNLFMKGEAEINAKPNIAPDLGTLPTLVQNRYENSSVALTAFANVEFGLAIAKRFTLAGQDVAFGISPKIQQLRTYQDSASVEDFDLDDYDESEQKKSAFNMDLGAAWMISDFRAGIAVKDLFSKSIDTQDGSDTYKLNTQVTVSGAYVTSFFTAAVDVDLTKKKRFLSSDDDTQYVRFGIEGNAWGWAQLRAGYAIDLKDNMDNAVTAGIGISPGDVVSLDIGGSYANQQQMGVAANIAFTF</sequence>
<dbReference type="Gene3D" id="2.40.160.60">
    <property type="entry name" value="Outer membrane protein transport protein (OMPP1/FadL/TodX)"/>
    <property type="match status" value="1"/>
</dbReference>
<dbReference type="Proteomes" id="UP000189475">
    <property type="component" value="Unassembled WGS sequence"/>
</dbReference>
<gene>
    <name evidence="2" type="ORF">VPAL9027_02670</name>
</gene>
<protein>
    <recommendedName>
        <fullName evidence="4">Conjugal transfer protein TraF</fullName>
    </recommendedName>
</protein>
<keyword evidence="3" id="KW-1185">Reference proteome</keyword>
<proteinExistence type="predicted"/>
<feature type="chain" id="PRO_5011983461" description="Conjugal transfer protein TraF" evidence="1">
    <location>
        <begin position="23"/>
        <end position="384"/>
    </location>
</feature>
<name>A0A1R4B6Y3_9VIBR</name>
<dbReference type="EMBL" id="FUFT01000005">
    <property type="protein sequence ID" value="SJL84674.1"/>
    <property type="molecule type" value="Genomic_DNA"/>
</dbReference>
<evidence type="ECO:0000313" key="3">
    <source>
        <dbReference type="Proteomes" id="UP000189475"/>
    </source>
</evidence>
<organism evidence="2 3">
    <name type="scientific">Vibrio palustris</name>
    <dbReference type="NCBI Taxonomy" id="1918946"/>
    <lineage>
        <taxon>Bacteria</taxon>
        <taxon>Pseudomonadati</taxon>
        <taxon>Pseudomonadota</taxon>
        <taxon>Gammaproteobacteria</taxon>
        <taxon>Vibrionales</taxon>
        <taxon>Vibrionaceae</taxon>
        <taxon>Vibrio</taxon>
    </lineage>
</organism>
<feature type="signal peptide" evidence="1">
    <location>
        <begin position="1"/>
        <end position="22"/>
    </location>
</feature>
<evidence type="ECO:0008006" key="4">
    <source>
        <dbReference type="Google" id="ProtNLM"/>
    </source>
</evidence>
<keyword evidence="1" id="KW-0732">Signal</keyword>